<dbReference type="RefSeq" id="WP_137407928.1">
    <property type="nucleotide sequence ID" value="NZ_AP025465.1"/>
</dbReference>
<dbReference type="Pfam" id="PF05930">
    <property type="entry name" value="Phage_AlpA"/>
    <property type="match status" value="1"/>
</dbReference>
<dbReference type="Proteomes" id="UP000423756">
    <property type="component" value="Unassembled WGS sequence"/>
</dbReference>
<reference evidence="1 2" key="1">
    <citation type="submission" date="2019-09" db="EMBL/GenBank/DDBJ databases">
        <title>Draft genome sequences of 48 bacterial type strains from the CCUG.</title>
        <authorList>
            <person name="Tunovic T."/>
            <person name="Pineiro-Iglesias B."/>
            <person name="Unosson C."/>
            <person name="Inganas E."/>
            <person name="Ohlen M."/>
            <person name="Cardew S."/>
            <person name="Jensie-Markopoulos S."/>
            <person name="Salva-Serra F."/>
            <person name="Jaen-Luchoro D."/>
            <person name="Karlsson R."/>
            <person name="Svensson-Stadler L."/>
            <person name="Chun J."/>
            <person name="Moore E."/>
        </authorList>
    </citation>
    <scope>NUCLEOTIDE SEQUENCE [LARGE SCALE GENOMIC DNA]</scope>
    <source>
        <strain evidence="1 2">CCUG 48643</strain>
    </source>
</reference>
<dbReference type="Gene3D" id="1.10.238.160">
    <property type="match status" value="1"/>
</dbReference>
<accession>A0A7V7TFL7</accession>
<dbReference type="AlphaFoldDB" id="A0A7V7TFL7"/>
<name>A0A7V7TFL7_9VIBR</name>
<protein>
    <submittedName>
        <fullName evidence="1">AlpA family phage regulatory protein</fullName>
    </submittedName>
</protein>
<evidence type="ECO:0000313" key="1">
    <source>
        <dbReference type="EMBL" id="KAB0478675.1"/>
    </source>
</evidence>
<dbReference type="InterPro" id="IPR010260">
    <property type="entry name" value="AlpA"/>
</dbReference>
<comment type="caution">
    <text evidence="1">The sequence shown here is derived from an EMBL/GenBank/DDBJ whole genome shotgun (WGS) entry which is preliminary data.</text>
</comment>
<sequence>MSKLLTIEDIIYTFDISRTTFWRMRQDDTFPKPIMVSKRSPRWSEQEVYMWYEASR</sequence>
<organism evidence="1 2">
    <name type="scientific">Vibrio chagasii</name>
    <dbReference type="NCBI Taxonomy" id="170679"/>
    <lineage>
        <taxon>Bacteria</taxon>
        <taxon>Pseudomonadati</taxon>
        <taxon>Pseudomonadota</taxon>
        <taxon>Gammaproteobacteria</taxon>
        <taxon>Vibrionales</taxon>
        <taxon>Vibrionaceae</taxon>
        <taxon>Vibrio</taxon>
    </lineage>
</organism>
<dbReference type="EMBL" id="VZPX01000037">
    <property type="protein sequence ID" value="KAB0478675.1"/>
    <property type="molecule type" value="Genomic_DNA"/>
</dbReference>
<dbReference type="GeneID" id="95656926"/>
<evidence type="ECO:0000313" key="2">
    <source>
        <dbReference type="Proteomes" id="UP000423756"/>
    </source>
</evidence>
<gene>
    <name evidence="1" type="ORF">F7Q91_16540</name>
</gene>
<proteinExistence type="predicted"/>